<keyword evidence="2" id="KW-1185">Reference proteome</keyword>
<accession>A0AAU9EU48</accession>
<dbReference type="RefSeq" id="WP_338599261.1">
    <property type="nucleotide sequence ID" value="NZ_AP028679.1"/>
</dbReference>
<dbReference type="KEGG" id="dmp:FAK_22560"/>
<gene>
    <name evidence="1" type="ORF">FAK_22560</name>
</gene>
<name>A0AAU9EU48_9BACT</name>
<evidence type="ECO:0000313" key="1">
    <source>
        <dbReference type="EMBL" id="BEQ15190.1"/>
    </source>
</evidence>
<protein>
    <recommendedName>
        <fullName evidence="3">GTP-binding protein</fullName>
    </recommendedName>
</protein>
<sequence>MGADARPARLVVSLLAGREEPRARALGRLAILLGPVVFYSEPMPFSRSEYYAPEMGIGLNRRLAAFERLRLPGELVGIKRQCAALEGELSREGRRLVNLDPGLLDRDSLVLATHKFAGHRMELAPGVYGEVTLYYQGGAYRPLPWTYPDYAGEQIRDLLELLRGRLLWQGKAERSRGENL</sequence>
<reference evidence="2" key="1">
    <citation type="journal article" date="2023" name="Arch. Microbiol.">
        <title>Desulfoferula mesophilus gen. nov. sp. nov., a mesophilic sulfate-reducing bacterium isolated from a brackish lake sediment.</title>
        <authorList>
            <person name="Watanabe T."/>
            <person name="Yabe T."/>
            <person name="Tsuji J.M."/>
            <person name="Fukui M."/>
        </authorList>
    </citation>
    <scope>NUCLEOTIDE SEQUENCE [LARGE SCALE GENOMIC DNA]</scope>
    <source>
        <strain evidence="2">12FAK</strain>
    </source>
</reference>
<evidence type="ECO:0000313" key="2">
    <source>
        <dbReference type="Proteomes" id="UP001366166"/>
    </source>
</evidence>
<dbReference type="InterPro" id="IPR025529">
    <property type="entry name" value="DUF4416"/>
</dbReference>
<evidence type="ECO:0008006" key="3">
    <source>
        <dbReference type="Google" id="ProtNLM"/>
    </source>
</evidence>
<dbReference type="Pfam" id="PF14385">
    <property type="entry name" value="DUF4416"/>
    <property type="match status" value="1"/>
</dbReference>
<dbReference type="AlphaFoldDB" id="A0AAU9EU48"/>
<organism evidence="1 2">
    <name type="scientific">Desulfoferula mesophila</name>
    <dbReference type="NCBI Taxonomy" id="3058419"/>
    <lineage>
        <taxon>Bacteria</taxon>
        <taxon>Pseudomonadati</taxon>
        <taxon>Thermodesulfobacteriota</taxon>
        <taxon>Desulfarculia</taxon>
        <taxon>Desulfarculales</taxon>
        <taxon>Desulfarculaceae</taxon>
        <taxon>Desulfoferula</taxon>
    </lineage>
</organism>
<proteinExistence type="predicted"/>
<dbReference type="EMBL" id="AP028679">
    <property type="protein sequence ID" value="BEQ15190.1"/>
    <property type="molecule type" value="Genomic_DNA"/>
</dbReference>
<dbReference type="Proteomes" id="UP001366166">
    <property type="component" value="Chromosome"/>
</dbReference>